<dbReference type="PRINTS" id="PR00081">
    <property type="entry name" value="GDHRDH"/>
</dbReference>
<reference evidence="4 5" key="1">
    <citation type="submission" date="2019-07" db="EMBL/GenBank/DDBJ databases">
        <title>Microbispora hainanensis DSM 45428.</title>
        <authorList>
            <person name="Thawai C."/>
        </authorList>
    </citation>
    <scope>NUCLEOTIDE SEQUENCE [LARGE SCALE GENOMIC DNA]</scope>
    <source>
        <strain evidence="4 5">DSM 45428</strain>
    </source>
</reference>
<dbReference type="EMBL" id="VIRM01000008">
    <property type="protein sequence ID" value="TQS22165.1"/>
    <property type="molecule type" value="Genomic_DNA"/>
</dbReference>
<dbReference type="PROSITE" id="PS00061">
    <property type="entry name" value="ADH_SHORT"/>
    <property type="match status" value="1"/>
</dbReference>
<sequence>MIACSVFIEHRTLGVALTGQDGGRFTDRVVVVTGAGSGIGRATALAFARAGARVLGVGRRAHALEETARQHPGIAALAADLRAADSPETIVRTAVDRWGRVDVLVNNAGATMMMPLAETTAARVTDLFALNVTAPSLLARAVLPHLRRTHGSIVNVSSTYGHRPLPGAAHYAASKAAIEQLTRSWALELAGDGIRVNALAPGPTESEALASAGLPDAVVEQVKQDEARSIPLGRRGEPGEVAEWILRLADPGATWLTGQVLTLDGGLELT</sequence>
<dbReference type="SUPFAM" id="SSF51735">
    <property type="entry name" value="NAD(P)-binding Rossmann-fold domains"/>
    <property type="match status" value="1"/>
</dbReference>
<evidence type="ECO:0000313" key="5">
    <source>
        <dbReference type="Proteomes" id="UP000316541"/>
    </source>
</evidence>
<protein>
    <submittedName>
        <fullName evidence="4">SDR family oxidoreductase</fullName>
    </submittedName>
</protein>
<dbReference type="Pfam" id="PF13561">
    <property type="entry name" value="adh_short_C2"/>
    <property type="match status" value="1"/>
</dbReference>
<proteinExistence type="inferred from homology"/>
<dbReference type="PANTHER" id="PTHR43975">
    <property type="entry name" value="ZGC:101858"/>
    <property type="match status" value="1"/>
</dbReference>
<dbReference type="PRINTS" id="PR00080">
    <property type="entry name" value="SDRFAMILY"/>
</dbReference>
<dbReference type="PANTHER" id="PTHR43975:SF2">
    <property type="entry name" value="EG:BACR7A4.14 PROTEIN-RELATED"/>
    <property type="match status" value="1"/>
</dbReference>
<evidence type="ECO:0000313" key="4">
    <source>
        <dbReference type="EMBL" id="TQS22165.1"/>
    </source>
</evidence>
<dbReference type="InterPro" id="IPR036291">
    <property type="entry name" value="NAD(P)-bd_dom_sf"/>
</dbReference>
<dbReference type="InterPro" id="IPR002347">
    <property type="entry name" value="SDR_fam"/>
</dbReference>
<dbReference type="InterPro" id="IPR057326">
    <property type="entry name" value="KR_dom"/>
</dbReference>
<dbReference type="AlphaFoldDB" id="A0A544YZL9"/>
<gene>
    <name evidence="4" type="ORF">FLX08_09300</name>
</gene>
<comment type="caution">
    <text evidence="4">The sequence shown here is derived from an EMBL/GenBank/DDBJ whole genome shotgun (WGS) entry which is preliminary data.</text>
</comment>
<dbReference type="GO" id="GO:0016491">
    <property type="term" value="F:oxidoreductase activity"/>
    <property type="evidence" value="ECO:0007669"/>
    <property type="project" value="UniProtKB-KW"/>
</dbReference>
<accession>A0A544YZL9</accession>
<dbReference type="SMART" id="SM00822">
    <property type="entry name" value="PKS_KR"/>
    <property type="match status" value="1"/>
</dbReference>
<dbReference type="Proteomes" id="UP000316541">
    <property type="component" value="Unassembled WGS sequence"/>
</dbReference>
<comment type="similarity">
    <text evidence="1">Belongs to the short-chain dehydrogenases/reductases (SDR) family.</text>
</comment>
<keyword evidence="2" id="KW-0560">Oxidoreductase</keyword>
<organism evidence="4 5">
    <name type="scientific">Microbispora hainanensis</name>
    <dbReference type="NCBI Taxonomy" id="568844"/>
    <lineage>
        <taxon>Bacteria</taxon>
        <taxon>Bacillati</taxon>
        <taxon>Actinomycetota</taxon>
        <taxon>Actinomycetes</taxon>
        <taxon>Streptosporangiales</taxon>
        <taxon>Streptosporangiaceae</taxon>
        <taxon>Microbispora</taxon>
    </lineage>
</organism>
<feature type="domain" description="Ketoreductase" evidence="3">
    <location>
        <begin position="28"/>
        <end position="202"/>
    </location>
</feature>
<name>A0A544YZL9_9ACTN</name>
<evidence type="ECO:0000256" key="2">
    <source>
        <dbReference type="ARBA" id="ARBA00023002"/>
    </source>
</evidence>
<dbReference type="InterPro" id="IPR020904">
    <property type="entry name" value="Sc_DH/Rdtase_CS"/>
</dbReference>
<evidence type="ECO:0000259" key="3">
    <source>
        <dbReference type="SMART" id="SM00822"/>
    </source>
</evidence>
<dbReference type="FunFam" id="3.40.50.720:FF:000084">
    <property type="entry name" value="Short-chain dehydrogenase reductase"/>
    <property type="match status" value="1"/>
</dbReference>
<evidence type="ECO:0000256" key="1">
    <source>
        <dbReference type="ARBA" id="ARBA00006484"/>
    </source>
</evidence>
<dbReference type="Gene3D" id="3.40.50.720">
    <property type="entry name" value="NAD(P)-binding Rossmann-like Domain"/>
    <property type="match status" value="1"/>
</dbReference>